<accession>A0A9Q1AZJ9</accession>
<feature type="compositionally biased region" description="Basic and acidic residues" evidence="1">
    <location>
        <begin position="259"/>
        <end position="271"/>
    </location>
</feature>
<name>A0A9Q1AZJ9_9SAUR</name>
<gene>
    <name evidence="2" type="ORF">JRQ81_018384</name>
</gene>
<dbReference type="EMBL" id="JAPFRF010000009">
    <property type="protein sequence ID" value="KAJ7322097.1"/>
    <property type="molecule type" value="Genomic_DNA"/>
</dbReference>
<dbReference type="AlphaFoldDB" id="A0A9Q1AZJ9"/>
<feature type="compositionally biased region" description="Basic and acidic residues" evidence="1">
    <location>
        <begin position="294"/>
        <end position="304"/>
    </location>
</feature>
<feature type="compositionally biased region" description="Basic and acidic residues" evidence="1">
    <location>
        <begin position="186"/>
        <end position="196"/>
    </location>
</feature>
<feature type="compositionally biased region" description="Acidic residues" evidence="1">
    <location>
        <begin position="237"/>
        <end position="246"/>
    </location>
</feature>
<proteinExistence type="predicted"/>
<feature type="compositionally biased region" description="Polar residues" evidence="1">
    <location>
        <begin position="167"/>
        <end position="185"/>
    </location>
</feature>
<evidence type="ECO:0000313" key="2">
    <source>
        <dbReference type="EMBL" id="KAJ7322097.1"/>
    </source>
</evidence>
<evidence type="ECO:0000256" key="1">
    <source>
        <dbReference type="SAM" id="MobiDB-lite"/>
    </source>
</evidence>
<feature type="compositionally biased region" description="Basic and acidic residues" evidence="1">
    <location>
        <begin position="67"/>
        <end position="83"/>
    </location>
</feature>
<evidence type="ECO:0000313" key="3">
    <source>
        <dbReference type="Proteomes" id="UP001142489"/>
    </source>
</evidence>
<dbReference type="OrthoDB" id="10072266at2759"/>
<comment type="caution">
    <text evidence="2">The sequence shown here is derived from an EMBL/GenBank/DDBJ whole genome shotgun (WGS) entry which is preliminary data.</text>
</comment>
<feature type="compositionally biased region" description="Polar residues" evidence="1">
    <location>
        <begin position="197"/>
        <end position="208"/>
    </location>
</feature>
<keyword evidence="3" id="KW-1185">Reference proteome</keyword>
<organism evidence="2 3">
    <name type="scientific">Phrynocephalus forsythii</name>
    <dbReference type="NCBI Taxonomy" id="171643"/>
    <lineage>
        <taxon>Eukaryota</taxon>
        <taxon>Metazoa</taxon>
        <taxon>Chordata</taxon>
        <taxon>Craniata</taxon>
        <taxon>Vertebrata</taxon>
        <taxon>Euteleostomi</taxon>
        <taxon>Lepidosauria</taxon>
        <taxon>Squamata</taxon>
        <taxon>Bifurcata</taxon>
        <taxon>Unidentata</taxon>
        <taxon>Episquamata</taxon>
        <taxon>Toxicofera</taxon>
        <taxon>Iguania</taxon>
        <taxon>Acrodonta</taxon>
        <taxon>Agamidae</taxon>
        <taxon>Agaminae</taxon>
        <taxon>Phrynocephalus</taxon>
    </lineage>
</organism>
<dbReference type="Proteomes" id="UP001142489">
    <property type="component" value="Unassembled WGS sequence"/>
</dbReference>
<sequence length="492" mass="53963">MPGGVHTKKGDNGREGEAEAMSCCANTGFQHFAIREETITTVVKTPRTKRRLSPARPPRGYSPSHSPRSEFSRPSGYRHDPEAMQRAIPTLFVTEPEERRGLGVRGIAAETPEEEQKAKWVEVEEIIEFNVQKSAQATRKRRYSPARSERDESGYTQPRRSPEDDPNVNNSNNKLVKQASSSLSQDAERSGDDSKGTQRSNTEESSSGMLEGEDCPQEIAKKTDTRTAFPTVAVVEEPGEEAEVDSDAYLSSQEDPEAEEGHAVERDTKWPDEDEPSSPVREGGLPEENILIDDLERPESDDLKNRDLKILTQNGKALTLEDLEDYVPEEGETYRCGNPTSVEDEPCEIAVLQTEINKPVIGKPVLLNVGRPGIPPPRPAFFREFESHPPGEVFMAAPRVSGMESRGPSTISFHVHESCTAAMATSTSHGMAAGISTGGPFKVTPSFCTEVQLSADNGQSSFKTEVSTRTHSYGTVGEPVTLCIKKEDTSKS</sequence>
<reference evidence="2" key="1">
    <citation type="journal article" date="2023" name="DNA Res.">
        <title>Chromosome-level genome assembly of Phrynocephalus forsythii using third-generation DNA sequencing and Hi-C analysis.</title>
        <authorList>
            <person name="Qi Y."/>
            <person name="Zhao W."/>
            <person name="Zhao Y."/>
            <person name="Niu C."/>
            <person name="Cao S."/>
            <person name="Zhang Y."/>
        </authorList>
    </citation>
    <scope>NUCLEOTIDE SEQUENCE</scope>
    <source>
        <tissue evidence="2">Muscle</tissue>
    </source>
</reference>
<feature type="region of interest" description="Disordered" evidence="1">
    <location>
        <begin position="40"/>
        <end position="304"/>
    </location>
</feature>
<protein>
    <submittedName>
        <fullName evidence="2">Uncharacterized protein</fullName>
    </submittedName>
</protein>